<protein>
    <submittedName>
        <fullName evidence="1">Uncharacterized protein</fullName>
    </submittedName>
</protein>
<evidence type="ECO:0000313" key="1">
    <source>
        <dbReference type="EMBL" id="KAJ6971497.1"/>
    </source>
</evidence>
<name>A0AAD6PXL6_9ROSI</name>
<dbReference type="AlphaFoldDB" id="A0AAD6PXL6"/>
<comment type="caution">
    <text evidence="1">The sequence shown here is derived from an EMBL/GenBank/DDBJ whole genome shotgun (WGS) entry which is preliminary data.</text>
</comment>
<sequence length="113" mass="12669">MQFSLFLKEVEILLGFHDGNKNNVCFLLSPAAGPKKSMPTQRVGGAIVSAGFASHHARKREERKLQCCAFAARGRTNIRVSNSETFELVDLIVYLSLQLCNLNQLMEIWDTIN</sequence>
<evidence type="ECO:0000313" key="2">
    <source>
        <dbReference type="Proteomes" id="UP001164929"/>
    </source>
</evidence>
<accession>A0AAD6PXL6</accession>
<proteinExistence type="predicted"/>
<dbReference type="Proteomes" id="UP001164929">
    <property type="component" value="Chromosome 14"/>
</dbReference>
<dbReference type="EMBL" id="JAQIZT010000014">
    <property type="protein sequence ID" value="KAJ6971497.1"/>
    <property type="molecule type" value="Genomic_DNA"/>
</dbReference>
<organism evidence="1 2">
    <name type="scientific">Populus alba x Populus x berolinensis</name>
    <dbReference type="NCBI Taxonomy" id="444605"/>
    <lineage>
        <taxon>Eukaryota</taxon>
        <taxon>Viridiplantae</taxon>
        <taxon>Streptophyta</taxon>
        <taxon>Embryophyta</taxon>
        <taxon>Tracheophyta</taxon>
        <taxon>Spermatophyta</taxon>
        <taxon>Magnoliopsida</taxon>
        <taxon>eudicotyledons</taxon>
        <taxon>Gunneridae</taxon>
        <taxon>Pentapetalae</taxon>
        <taxon>rosids</taxon>
        <taxon>fabids</taxon>
        <taxon>Malpighiales</taxon>
        <taxon>Salicaceae</taxon>
        <taxon>Saliceae</taxon>
        <taxon>Populus</taxon>
    </lineage>
</organism>
<gene>
    <name evidence="1" type="ORF">NC653_032107</name>
</gene>
<reference evidence="1" key="1">
    <citation type="journal article" date="2023" name="Mol. Ecol. Resour.">
        <title>Chromosome-level genome assembly of a triploid poplar Populus alba 'Berolinensis'.</title>
        <authorList>
            <person name="Chen S."/>
            <person name="Yu Y."/>
            <person name="Wang X."/>
            <person name="Wang S."/>
            <person name="Zhang T."/>
            <person name="Zhou Y."/>
            <person name="He R."/>
            <person name="Meng N."/>
            <person name="Wang Y."/>
            <person name="Liu W."/>
            <person name="Liu Z."/>
            <person name="Liu J."/>
            <person name="Guo Q."/>
            <person name="Huang H."/>
            <person name="Sederoff R.R."/>
            <person name="Wang G."/>
            <person name="Qu G."/>
            <person name="Chen S."/>
        </authorList>
    </citation>
    <scope>NUCLEOTIDE SEQUENCE</scope>
    <source>
        <strain evidence="1">SC-2020</strain>
    </source>
</reference>
<keyword evidence="2" id="KW-1185">Reference proteome</keyword>